<evidence type="ECO:0000256" key="2">
    <source>
        <dbReference type="ARBA" id="ARBA00022448"/>
    </source>
</evidence>
<keyword evidence="3" id="KW-1003">Cell membrane</keyword>
<evidence type="ECO:0000256" key="4">
    <source>
        <dbReference type="ARBA" id="ARBA00022692"/>
    </source>
</evidence>
<keyword evidence="2" id="KW-0813">Transport</keyword>
<reference evidence="8" key="1">
    <citation type="journal article" date="2021" name="PeerJ">
        <title>Extensive microbial diversity within the chicken gut microbiome revealed by metagenomics and culture.</title>
        <authorList>
            <person name="Gilroy R."/>
            <person name="Ravi A."/>
            <person name="Getino M."/>
            <person name="Pursley I."/>
            <person name="Horton D.L."/>
            <person name="Alikhan N.F."/>
            <person name="Baker D."/>
            <person name="Gharbi K."/>
            <person name="Hall N."/>
            <person name="Watson M."/>
            <person name="Adriaenssens E.M."/>
            <person name="Foster-Nyarko E."/>
            <person name="Jarju S."/>
            <person name="Secka A."/>
            <person name="Antonio M."/>
            <person name="Oren A."/>
            <person name="Chaudhuri R.R."/>
            <person name="La Ragione R."/>
            <person name="Hildebrand F."/>
            <person name="Pallen M.J."/>
        </authorList>
    </citation>
    <scope>NUCLEOTIDE SEQUENCE</scope>
    <source>
        <strain evidence="8">USAMLcec3-2134</strain>
    </source>
</reference>
<keyword evidence="4 7" id="KW-0812">Transmembrane</keyword>
<reference evidence="8" key="2">
    <citation type="submission" date="2021-04" db="EMBL/GenBank/DDBJ databases">
        <authorList>
            <person name="Gilroy R."/>
        </authorList>
    </citation>
    <scope>NUCLEOTIDE SEQUENCE</scope>
    <source>
        <strain evidence="8">USAMLcec3-2134</strain>
    </source>
</reference>
<dbReference type="GO" id="GO:0015297">
    <property type="term" value="F:antiporter activity"/>
    <property type="evidence" value="ECO:0007669"/>
    <property type="project" value="InterPro"/>
</dbReference>
<dbReference type="NCBIfam" id="TIGR00797">
    <property type="entry name" value="matE"/>
    <property type="match status" value="1"/>
</dbReference>
<protein>
    <submittedName>
        <fullName evidence="8">MATE family efflux transporter</fullName>
    </submittedName>
</protein>
<dbReference type="Proteomes" id="UP000886883">
    <property type="component" value="Unassembled WGS sequence"/>
</dbReference>
<feature type="transmembrane region" description="Helical" evidence="7">
    <location>
        <begin position="358"/>
        <end position="380"/>
    </location>
</feature>
<organism evidence="8 9">
    <name type="scientific">Candidatus Eisenbergiella merdigallinarum</name>
    <dbReference type="NCBI Taxonomy" id="2838552"/>
    <lineage>
        <taxon>Bacteria</taxon>
        <taxon>Bacillati</taxon>
        <taxon>Bacillota</taxon>
        <taxon>Clostridia</taxon>
        <taxon>Lachnospirales</taxon>
        <taxon>Lachnospiraceae</taxon>
        <taxon>Eisenbergiella</taxon>
    </lineage>
</organism>
<sequence length="447" mass="47997">MNQEFMKTKPILPLVMSMSLPMMLSMLINSLYNIVDSMFVARLGEEALTAVSLVYPLQTLVTSVSVGFGVGISAAVAFFLGAGERERAQKAASSGLLLSFVHGILLSAGLIAALPAFLKLFAQEGETLSWGMEYGRIVLGFSTVMTVQIAFEKIYQSVGNMMVPTVCLAAGCLTNIVLDPVFIFGLGPVPRMEVRGAAVATVLGQAVSLILYLIFYAKRTLGIRLSAGQCMPSKELCARLYLVGVPSSLTMGLPSALITVLNGLAGMFSPIYILILGVYFKLQSFLYLPASGIVQGMRPVLSYNYGAGEEERMKKTLKICTALILVIMGAGMLLFLIFPAPVMRMFTQDERTVREGALALRIISLGFVVSGVSVTASGALEALGQGFASFVISMLRYLALIVPAAWLGSRIWGVCGIWAAFPIAECLTAAASAIIFFSCWQRKIKFD</sequence>
<dbReference type="AlphaFoldDB" id="A0A9D2SCU9"/>
<name>A0A9D2SCU9_9FIRM</name>
<feature type="transmembrane region" description="Helical" evidence="7">
    <location>
        <begin position="319"/>
        <end position="338"/>
    </location>
</feature>
<feature type="transmembrane region" description="Helical" evidence="7">
    <location>
        <begin position="267"/>
        <end position="288"/>
    </location>
</feature>
<dbReference type="PIRSF" id="PIRSF006603">
    <property type="entry name" value="DinF"/>
    <property type="match status" value="1"/>
</dbReference>
<evidence type="ECO:0000256" key="5">
    <source>
        <dbReference type="ARBA" id="ARBA00022989"/>
    </source>
</evidence>
<dbReference type="PANTHER" id="PTHR43549">
    <property type="entry name" value="MULTIDRUG RESISTANCE PROTEIN YPNP-RELATED"/>
    <property type="match status" value="1"/>
</dbReference>
<dbReference type="Pfam" id="PF01554">
    <property type="entry name" value="MatE"/>
    <property type="match status" value="2"/>
</dbReference>
<dbReference type="InterPro" id="IPR052031">
    <property type="entry name" value="Membrane_Transporter-Flippase"/>
</dbReference>
<proteinExistence type="predicted"/>
<evidence type="ECO:0000256" key="6">
    <source>
        <dbReference type="ARBA" id="ARBA00023136"/>
    </source>
</evidence>
<evidence type="ECO:0000256" key="1">
    <source>
        <dbReference type="ARBA" id="ARBA00004651"/>
    </source>
</evidence>
<dbReference type="EMBL" id="DWXE01000001">
    <property type="protein sequence ID" value="HJB89932.1"/>
    <property type="molecule type" value="Genomic_DNA"/>
</dbReference>
<keyword evidence="5 7" id="KW-1133">Transmembrane helix</keyword>
<feature type="transmembrane region" description="Helical" evidence="7">
    <location>
        <begin position="411"/>
        <end position="437"/>
    </location>
</feature>
<feature type="transmembrane region" description="Helical" evidence="7">
    <location>
        <begin position="12"/>
        <end position="35"/>
    </location>
</feature>
<dbReference type="InterPro" id="IPR048279">
    <property type="entry name" value="MdtK-like"/>
</dbReference>
<dbReference type="PANTHER" id="PTHR43549:SF3">
    <property type="entry name" value="MULTIDRUG RESISTANCE PROTEIN YPNP-RELATED"/>
    <property type="match status" value="1"/>
</dbReference>
<evidence type="ECO:0000313" key="8">
    <source>
        <dbReference type="EMBL" id="HJB89932.1"/>
    </source>
</evidence>
<feature type="transmembrane region" description="Helical" evidence="7">
    <location>
        <begin position="197"/>
        <end position="217"/>
    </location>
</feature>
<comment type="subcellular location">
    <subcellularLocation>
        <location evidence="1">Cell membrane</location>
        <topology evidence="1">Multi-pass membrane protein</topology>
    </subcellularLocation>
</comment>
<comment type="caution">
    <text evidence="8">The sequence shown here is derived from an EMBL/GenBank/DDBJ whole genome shotgun (WGS) entry which is preliminary data.</text>
</comment>
<evidence type="ECO:0000313" key="9">
    <source>
        <dbReference type="Proteomes" id="UP000886883"/>
    </source>
</evidence>
<keyword evidence="6 7" id="KW-0472">Membrane</keyword>
<dbReference type="InterPro" id="IPR002528">
    <property type="entry name" value="MATE_fam"/>
</dbReference>
<evidence type="ECO:0000256" key="3">
    <source>
        <dbReference type="ARBA" id="ARBA00022475"/>
    </source>
</evidence>
<accession>A0A9D2SCU9</accession>
<feature type="transmembrane region" description="Helical" evidence="7">
    <location>
        <begin position="134"/>
        <end position="151"/>
    </location>
</feature>
<feature type="transmembrane region" description="Helical" evidence="7">
    <location>
        <begin position="95"/>
        <end position="122"/>
    </location>
</feature>
<feature type="transmembrane region" description="Helical" evidence="7">
    <location>
        <begin position="238"/>
        <end position="261"/>
    </location>
</feature>
<dbReference type="GO" id="GO:0005886">
    <property type="term" value="C:plasma membrane"/>
    <property type="evidence" value="ECO:0007669"/>
    <property type="project" value="UniProtKB-SubCell"/>
</dbReference>
<dbReference type="GO" id="GO:0042910">
    <property type="term" value="F:xenobiotic transmembrane transporter activity"/>
    <property type="evidence" value="ECO:0007669"/>
    <property type="project" value="InterPro"/>
</dbReference>
<feature type="transmembrane region" description="Helical" evidence="7">
    <location>
        <begin position="387"/>
        <end position="405"/>
    </location>
</feature>
<feature type="transmembrane region" description="Helical" evidence="7">
    <location>
        <begin position="55"/>
        <end position="83"/>
    </location>
</feature>
<feature type="transmembrane region" description="Helical" evidence="7">
    <location>
        <begin position="163"/>
        <end position="185"/>
    </location>
</feature>
<evidence type="ECO:0000256" key="7">
    <source>
        <dbReference type="SAM" id="Phobius"/>
    </source>
</evidence>
<gene>
    <name evidence="8" type="ORF">H9763_00500</name>
</gene>